<dbReference type="EMBL" id="JABDTM020028688">
    <property type="protein sequence ID" value="KAH0808538.1"/>
    <property type="molecule type" value="Genomic_DNA"/>
</dbReference>
<accession>A0A8J6L7A6</accession>
<reference evidence="1" key="1">
    <citation type="journal article" date="2020" name="J Insects Food Feed">
        <title>The yellow mealworm (Tenebrio molitor) genome: a resource for the emerging insects as food and feed industry.</title>
        <authorList>
            <person name="Eriksson T."/>
            <person name="Andere A."/>
            <person name="Kelstrup H."/>
            <person name="Emery V."/>
            <person name="Picard C."/>
        </authorList>
    </citation>
    <scope>NUCLEOTIDE SEQUENCE</scope>
    <source>
        <strain evidence="1">Stoneville</strain>
        <tissue evidence="1">Whole head</tissue>
    </source>
</reference>
<protein>
    <submittedName>
        <fullName evidence="1">Uncharacterized protein</fullName>
    </submittedName>
</protein>
<gene>
    <name evidence="1" type="ORF">GEV33_014253</name>
</gene>
<evidence type="ECO:0000313" key="2">
    <source>
        <dbReference type="Proteomes" id="UP000719412"/>
    </source>
</evidence>
<dbReference type="AlphaFoldDB" id="A0A8J6L7A6"/>
<proteinExistence type="predicted"/>
<sequence>MYCSSTKVEYATDIRRIHSILDVQHEPKLVHDIQPQDEIVNYVRHYNPVDDLNTSQLESYIGFSENSSCFSAIRQRLASLYRVAPVSTVIVHVVPFMRLSTNKLSFLLFSCETETTLGLLGIQLARAPEC</sequence>
<keyword evidence="2" id="KW-1185">Reference proteome</keyword>
<evidence type="ECO:0000313" key="1">
    <source>
        <dbReference type="EMBL" id="KAH0808538.1"/>
    </source>
</evidence>
<dbReference type="Proteomes" id="UP000719412">
    <property type="component" value="Unassembled WGS sequence"/>
</dbReference>
<reference evidence="1" key="2">
    <citation type="submission" date="2021-08" db="EMBL/GenBank/DDBJ databases">
        <authorList>
            <person name="Eriksson T."/>
        </authorList>
    </citation>
    <scope>NUCLEOTIDE SEQUENCE</scope>
    <source>
        <strain evidence="1">Stoneville</strain>
        <tissue evidence="1">Whole head</tissue>
    </source>
</reference>
<organism evidence="1 2">
    <name type="scientific">Tenebrio molitor</name>
    <name type="common">Yellow mealworm beetle</name>
    <dbReference type="NCBI Taxonomy" id="7067"/>
    <lineage>
        <taxon>Eukaryota</taxon>
        <taxon>Metazoa</taxon>
        <taxon>Ecdysozoa</taxon>
        <taxon>Arthropoda</taxon>
        <taxon>Hexapoda</taxon>
        <taxon>Insecta</taxon>
        <taxon>Pterygota</taxon>
        <taxon>Neoptera</taxon>
        <taxon>Endopterygota</taxon>
        <taxon>Coleoptera</taxon>
        <taxon>Polyphaga</taxon>
        <taxon>Cucujiformia</taxon>
        <taxon>Tenebrionidae</taxon>
        <taxon>Tenebrio</taxon>
    </lineage>
</organism>
<comment type="caution">
    <text evidence="1">The sequence shown here is derived from an EMBL/GenBank/DDBJ whole genome shotgun (WGS) entry which is preliminary data.</text>
</comment>
<name>A0A8J6L7A6_TENMO</name>